<feature type="region of interest" description="Disordered" evidence="1">
    <location>
        <begin position="1"/>
        <end position="22"/>
    </location>
</feature>
<sequence>MQSQITIERKQQSSSLQSESVSHRQVMNLSQTLFPVRKLRTEIFGKSKERSRISLKWVVKGNVDVDIGANPSAEGGEADECVDDQAVKVLESDDHMQSQITIERKQQSSVSPIRISVSPPSSHVRSLLACQLDVPVCAWQRSRISLKWVVKGNVDVDIGANPSAEGGEADECVDDQAVKVLDSVIVVRSKMNYQCLPTNPTIFRVDDDLRYGNEKLYDTKILLTDPFHYRRDQLQKLQQHKIYVPQAGELNETDDANDCILVGRWVEPESGDDPMRKNGLCMPGCGRFSEDRVRAVPEDELLGGRLLDYADDAVWGGPDDIQRLTEVENAIQVKGGLARSQVSGYEFWEGGLTCASAWMHT</sequence>
<name>A0A830C2T0_9LAMI</name>
<organism evidence="2 3">
    <name type="scientific">Phtheirospermum japonicum</name>
    <dbReference type="NCBI Taxonomy" id="374723"/>
    <lineage>
        <taxon>Eukaryota</taxon>
        <taxon>Viridiplantae</taxon>
        <taxon>Streptophyta</taxon>
        <taxon>Embryophyta</taxon>
        <taxon>Tracheophyta</taxon>
        <taxon>Spermatophyta</taxon>
        <taxon>Magnoliopsida</taxon>
        <taxon>eudicotyledons</taxon>
        <taxon>Gunneridae</taxon>
        <taxon>Pentapetalae</taxon>
        <taxon>asterids</taxon>
        <taxon>lamiids</taxon>
        <taxon>Lamiales</taxon>
        <taxon>Orobanchaceae</taxon>
        <taxon>Orobanchaceae incertae sedis</taxon>
        <taxon>Phtheirospermum</taxon>
    </lineage>
</organism>
<evidence type="ECO:0000256" key="1">
    <source>
        <dbReference type="SAM" id="MobiDB-lite"/>
    </source>
</evidence>
<dbReference type="PANTHER" id="PTHR11991">
    <property type="entry name" value="TRANSLATIONALLY CONTROLLED TUMOR PROTEIN-RELATED"/>
    <property type="match status" value="1"/>
</dbReference>
<dbReference type="SUPFAM" id="SSF51316">
    <property type="entry name" value="Mss4-like"/>
    <property type="match status" value="1"/>
</dbReference>
<dbReference type="GO" id="GO:0005509">
    <property type="term" value="F:calcium ion binding"/>
    <property type="evidence" value="ECO:0007669"/>
    <property type="project" value="TreeGrafter"/>
</dbReference>
<proteinExistence type="predicted"/>
<accession>A0A830C2T0</accession>
<protein>
    <submittedName>
        <fullName evidence="2">Translationally-controlled tumor protein homolog</fullName>
    </submittedName>
</protein>
<evidence type="ECO:0000313" key="2">
    <source>
        <dbReference type="EMBL" id="GFP92472.1"/>
    </source>
</evidence>
<evidence type="ECO:0000313" key="3">
    <source>
        <dbReference type="Proteomes" id="UP000653305"/>
    </source>
</evidence>
<dbReference type="AlphaFoldDB" id="A0A830C2T0"/>
<comment type="caution">
    <text evidence="2">The sequence shown here is derived from an EMBL/GenBank/DDBJ whole genome shotgun (WGS) entry which is preliminary data.</text>
</comment>
<dbReference type="GO" id="GO:0005737">
    <property type="term" value="C:cytoplasm"/>
    <property type="evidence" value="ECO:0007669"/>
    <property type="project" value="TreeGrafter"/>
</dbReference>
<feature type="compositionally biased region" description="Low complexity" evidence="1">
    <location>
        <begin position="12"/>
        <end position="22"/>
    </location>
</feature>
<keyword evidence="3" id="KW-1185">Reference proteome</keyword>
<dbReference type="InterPro" id="IPR018105">
    <property type="entry name" value="Translational_control_tumour_p"/>
</dbReference>
<dbReference type="InterPro" id="IPR011057">
    <property type="entry name" value="Mss4-like_sf"/>
</dbReference>
<dbReference type="PROSITE" id="PS01002">
    <property type="entry name" value="TCTP_1"/>
    <property type="match status" value="2"/>
</dbReference>
<gene>
    <name evidence="2" type="ORF">PHJA_001391400</name>
</gene>
<dbReference type="PANTHER" id="PTHR11991:SF0">
    <property type="entry name" value="TRANSLATIONALLY-CONTROLLED TUMOR PROTEIN"/>
    <property type="match status" value="1"/>
</dbReference>
<dbReference type="EMBL" id="BMAC01000279">
    <property type="protein sequence ID" value="GFP92472.1"/>
    <property type="molecule type" value="Genomic_DNA"/>
</dbReference>
<dbReference type="InterPro" id="IPR018103">
    <property type="entry name" value="Translation_control_tumour_CS"/>
</dbReference>
<dbReference type="Proteomes" id="UP000653305">
    <property type="component" value="Unassembled WGS sequence"/>
</dbReference>
<reference evidence="2" key="1">
    <citation type="submission" date="2020-07" db="EMBL/GenBank/DDBJ databases">
        <title>Ethylene signaling mediates host invasion by parasitic plants.</title>
        <authorList>
            <person name="Yoshida S."/>
        </authorList>
    </citation>
    <scope>NUCLEOTIDE SEQUENCE</scope>
    <source>
        <strain evidence="2">Okayama</strain>
    </source>
</reference>